<dbReference type="AlphaFoldDB" id="A0A9N9L173"/>
<dbReference type="GO" id="GO:0005783">
    <property type="term" value="C:endoplasmic reticulum"/>
    <property type="evidence" value="ECO:0007669"/>
    <property type="project" value="TreeGrafter"/>
</dbReference>
<sequence>MSKKMSFTPWAPAKTQYKDKDNLSIHVRRFDESYMASVMRRSPARKAIRGGALAIFVLYIIYYFSGSFSSSYVEVKHATNYPIWPEQYPVESPIPMPRGAKKVSKIQHDLVPETAQAKQLRLKRLAEVKEAFLHAWRGYKNQAWGQDELRPIEGGYKTPFCGWAATLVDALDTLWIMELYDEFELALKHVEKIDFTYKEGCQINLFETTIRHLGGMLAAWDLSGGQYPILIEKSVELAEILFTAFDTPNRMPTPHYIWSATNPKANNHQPSRSIVLAVLGSLSLEFTRLSQITGNEKYFDGIQRVMNELEKWQDETGLPGMWPATVDSTRVNETIALGSPWKGVEELYTLGALADSTYEYLPKQYMLLGGKDLTYRVMYEKFMKVARKDLFFRPMTMGDEDILIAGSVLRTAGGPITLKPELQHLACFTGGMVAIAGKIFDNPDDVEDGARLANGCVWAYRSTVSGIMPETFTAVPCKDRKTCSWDQKTWMNAVLESGDEKEVRDRVKYNKLAPGMVGIQDGRYLLRPEAIESVFILHRITADPYWANSGWDMFKSIMAHTKTDIAHSAVDNVMDALPVKVDEMESFWLAETLKYFYMLYSDPGVVDLDEFVLNTEAHPLRRPR</sequence>
<dbReference type="Proteomes" id="UP000696280">
    <property type="component" value="Unassembled WGS sequence"/>
</dbReference>
<dbReference type="GO" id="GO:0036503">
    <property type="term" value="P:ERAD pathway"/>
    <property type="evidence" value="ECO:0007669"/>
    <property type="project" value="UniProtKB-ARBA"/>
</dbReference>
<feature type="active site" description="Proton donor" evidence="6">
    <location>
        <position position="470"/>
    </location>
</feature>
<evidence type="ECO:0000256" key="5">
    <source>
        <dbReference type="ARBA" id="ARBA00023157"/>
    </source>
</evidence>
<organism evidence="11 12">
    <name type="scientific">Hymenoscyphus fraxineus</name>
    <dbReference type="NCBI Taxonomy" id="746836"/>
    <lineage>
        <taxon>Eukaryota</taxon>
        <taxon>Fungi</taxon>
        <taxon>Dikarya</taxon>
        <taxon>Ascomycota</taxon>
        <taxon>Pezizomycotina</taxon>
        <taxon>Leotiomycetes</taxon>
        <taxon>Helotiales</taxon>
        <taxon>Helotiaceae</taxon>
        <taxon>Hymenoscyphus</taxon>
    </lineage>
</organism>
<evidence type="ECO:0000313" key="12">
    <source>
        <dbReference type="Proteomes" id="UP000696280"/>
    </source>
</evidence>
<dbReference type="PRINTS" id="PR00747">
    <property type="entry name" value="GLYHDRLASE47"/>
</dbReference>
<evidence type="ECO:0000256" key="9">
    <source>
        <dbReference type="RuleBase" id="RU361193"/>
    </source>
</evidence>
<keyword evidence="4 9" id="KW-0378">Hydrolase</keyword>
<evidence type="ECO:0000256" key="2">
    <source>
        <dbReference type="ARBA" id="ARBA00004922"/>
    </source>
</evidence>
<protein>
    <recommendedName>
        <fullName evidence="9">alpha-1,2-Mannosidase</fullName>
        <ecNumber evidence="9">3.2.1.-</ecNumber>
    </recommendedName>
</protein>
<dbReference type="OrthoDB" id="8118055at2759"/>
<gene>
    <name evidence="11" type="ORF">HYFRA_00003673</name>
</gene>
<keyword evidence="12" id="KW-1185">Reference proteome</keyword>
<feature type="binding site" evidence="7">
    <location>
        <position position="615"/>
    </location>
    <ligand>
        <name>Ca(2+)</name>
        <dbReference type="ChEBI" id="CHEBI:29108"/>
    </ligand>
</feature>
<evidence type="ECO:0000256" key="3">
    <source>
        <dbReference type="ARBA" id="ARBA00007658"/>
    </source>
</evidence>
<comment type="pathway">
    <text evidence="2">Protein modification; protein glycosylation.</text>
</comment>
<dbReference type="InterPro" id="IPR050749">
    <property type="entry name" value="Glycosyl_Hydrolase_47"/>
</dbReference>
<dbReference type="InterPro" id="IPR012341">
    <property type="entry name" value="6hp_glycosidase-like_sf"/>
</dbReference>
<evidence type="ECO:0000256" key="8">
    <source>
        <dbReference type="PIRSR" id="PIRSR601382-3"/>
    </source>
</evidence>
<comment type="caution">
    <text evidence="11">The sequence shown here is derived from an EMBL/GenBank/DDBJ whole genome shotgun (WGS) entry which is preliminary data.</text>
</comment>
<dbReference type="SUPFAM" id="SSF48225">
    <property type="entry name" value="Seven-hairpin glycosidases"/>
    <property type="match status" value="1"/>
</dbReference>
<dbReference type="GO" id="GO:0016020">
    <property type="term" value="C:membrane"/>
    <property type="evidence" value="ECO:0007669"/>
    <property type="project" value="InterPro"/>
</dbReference>
<keyword evidence="10" id="KW-1133">Transmembrane helix</keyword>
<evidence type="ECO:0000256" key="6">
    <source>
        <dbReference type="PIRSR" id="PIRSR601382-1"/>
    </source>
</evidence>
<dbReference type="FunFam" id="1.50.10.10:FF:000037">
    <property type="entry name" value="alpha-1,2-Mannosidase"/>
    <property type="match status" value="1"/>
</dbReference>
<evidence type="ECO:0000256" key="10">
    <source>
        <dbReference type="SAM" id="Phobius"/>
    </source>
</evidence>
<evidence type="ECO:0000256" key="4">
    <source>
        <dbReference type="ARBA" id="ARBA00022801"/>
    </source>
</evidence>
<dbReference type="PANTHER" id="PTHR11742">
    <property type="entry name" value="MANNOSYL-OLIGOSACCHARIDE ALPHA-1,2-MANNOSIDASE-RELATED"/>
    <property type="match status" value="1"/>
</dbReference>
<comment type="similarity">
    <text evidence="3 9">Belongs to the glycosyl hydrolase 47 family.</text>
</comment>
<evidence type="ECO:0000256" key="7">
    <source>
        <dbReference type="PIRSR" id="PIRSR601382-2"/>
    </source>
</evidence>
<dbReference type="Pfam" id="PF01532">
    <property type="entry name" value="Glyco_hydro_47"/>
    <property type="match status" value="1"/>
</dbReference>
<keyword evidence="7" id="KW-0479">Metal-binding</keyword>
<feature type="transmembrane region" description="Helical" evidence="10">
    <location>
        <begin position="47"/>
        <end position="65"/>
    </location>
</feature>
<name>A0A9N9L173_9HELO</name>
<dbReference type="Gene3D" id="1.50.10.10">
    <property type="match status" value="1"/>
</dbReference>
<accession>A0A9N9L173</accession>
<feature type="active site" evidence="6">
    <location>
        <position position="355"/>
    </location>
</feature>
<dbReference type="GO" id="GO:0005509">
    <property type="term" value="F:calcium ion binding"/>
    <property type="evidence" value="ECO:0007669"/>
    <property type="project" value="InterPro"/>
</dbReference>
<keyword evidence="10" id="KW-0812">Transmembrane</keyword>
<feature type="disulfide bond" evidence="8">
    <location>
        <begin position="427"/>
        <end position="456"/>
    </location>
</feature>
<dbReference type="EMBL" id="CAJVRL010000070">
    <property type="protein sequence ID" value="CAG8956293.1"/>
    <property type="molecule type" value="Genomic_DNA"/>
</dbReference>
<dbReference type="GO" id="GO:0004571">
    <property type="term" value="F:mannosyl-oligosaccharide 1,2-alpha-mannosidase activity"/>
    <property type="evidence" value="ECO:0007669"/>
    <property type="project" value="InterPro"/>
</dbReference>
<keyword evidence="5 8" id="KW-1015">Disulfide bond</keyword>
<feature type="active site" description="Proton donor" evidence="6">
    <location>
        <position position="207"/>
    </location>
</feature>
<dbReference type="InterPro" id="IPR001382">
    <property type="entry name" value="Glyco_hydro_47"/>
</dbReference>
<dbReference type="EC" id="3.2.1.-" evidence="9"/>
<keyword evidence="9" id="KW-0326">Glycosidase</keyword>
<evidence type="ECO:0000313" key="11">
    <source>
        <dbReference type="EMBL" id="CAG8956293.1"/>
    </source>
</evidence>
<reference evidence="11" key="1">
    <citation type="submission" date="2021-07" db="EMBL/GenBank/DDBJ databases">
        <authorList>
            <person name="Durling M."/>
        </authorList>
    </citation>
    <scope>NUCLEOTIDE SEQUENCE</scope>
</reference>
<proteinExistence type="inferred from homology"/>
<comment type="cofactor">
    <cofactor evidence="1 7">
        <name>Ca(2+)</name>
        <dbReference type="ChEBI" id="CHEBI:29108"/>
    </cofactor>
</comment>
<dbReference type="GO" id="GO:0005975">
    <property type="term" value="P:carbohydrate metabolic process"/>
    <property type="evidence" value="ECO:0007669"/>
    <property type="project" value="InterPro"/>
</dbReference>
<feature type="active site" evidence="6">
    <location>
        <position position="529"/>
    </location>
</feature>
<dbReference type="PANTHER" id="PTHR11742:SF103">
    <property type="entry name" value="ENDOPLASMIC RETICULUM MANNOSIDASE MNL2-RELATED"/>
    <property type="match status" value="1"/>
</dbReference>
<evidence type="ECO:0000256" key="1">
    <source>
        <dbReference type="ARBA" id="ARBA00001913"/>
    </source>
</evidence>
<keyword evidence="7" id="KW-0106">Calcium</keyword>
<keyword evidence="10" id="KW-0472">Membrane</keyword>
<dbReference type="InterPro" id="IPR036026">
    <property type="entry name" value="Seven-hairpin_glycosidases"/>
</dbReference>